<evidence type="ECO:0000313" key="4">
    <source>
        <dbReference type="Proteomes" id="UP001501000"/>
    </source>
</evidence>
<feature type="domain" description="DUF4440" evidence="2">
    <location>
        <begin position="16"/>
        <end position="110"/>
    </location>
</feature>
<dbReference type="Gene3D" id="3.10.450.50">
    <property type="match status" value="1"/>
</dbReference>
<keyword evidence="4" id="KW-1185">Reference proteome</keyword>
<dbReference type="InterPro" id="IPR027843">
    <property type="entry name" value="DUF4440"/>
</dbReference>
<dbReference type="Pfam" id="PF14534">
    <property type="entry name" value="DUF4440"/>
    <property type="match status" value="1"/>
</dbReference>
<sequence>MNDARHPDVTEALAGERALLDPAVRSSRAEAAALLDPEFTEVGASGRRWTYEEMIASLPEMTGATEDGPRIEATGFTGTLLAPGVVHLSYETELDGRRVRRSSLWRRDPGNPLAGPLRMYYHQGTPVPGARPQP</sequence>
<dbReference type="SUPFAM" id="SSF54427">
    <property type="entry name" value="NTF2-like"/>
    <property type="match status" value="1"/>
</dbReference>
<reference evidence="4" key="1">
    <citation type="journal article" date="2019" name="Int. J. Syst. Evol. Microbiol.">
        <title>The Global Catalogue of Microorganisms (GCM) 10K type strain sequencing project: providing services to taxonomists for standard genome sequencing and annotation.</title>
        <authorList>
            <consortium name="The Broad Institute Genomics Platform"/>
            <consortium name="The Broad Institute Genome Sequencing Center for Infectious Disease"/>
            <person name="Wu L."/>
            <person name="Ma J."/>
        </authorList>
    </citation>
    <scope>NUCLEOTIDE SEQUENCE [LARGE SCALE GENOMIC DNA]</scope>
    <source>
        <strain evidence="4">JCM 16956</strain>
    </source>
</reference>
<name>A0ABP7MD69_9ACTN</name>
<evidence type="ECO:0000259" key="2">
    <source>
        <dbReference type="Pfam" id="PF14534"/>
    </source>
</evidence>
<dbReference type="InterPro" id="IPR032710">
    <property type="entry name" value="NTF2-like_dom_sf"/>
</dbReference>
<dbReference type="Proteomes" id="UP001501000">
    <property type="component" value="Unassembled WGS sequence"/>
</dbReference>
<protein>
    <recommendedName>
        <fullName evidence="2">DUF4440 domain-containing protein</fullName>
    </recommendedName>
</protein>
<dbReference type="RefSeq" id="WP_345283091.1">
    <property type="nucleotide sequence ID" value="NZ_BAABAJ010000008.1"/>
</dbReference>
<organism evidence="3 4">
    <name type="scientific">Streptomyces gulbargensis</name>
    <dbReference type="NCBI Taxonomy" id="364901"/>
    <lineage>
        <taxon>Bacteria</taxon>
        <taxon>Bacillati</taxon>
        <taxon>Actinomycetota</taxon>
        <taxon>Actinomycetes</taxon>
        <taxon>Kitasatosporales</taxon>
        <taxon>Streptomycetaceae</taxon>
        <taxon>Streptomyces</taxon>
    </lineage>
</organism>
<gene>
    <name evidence="3" type="ORF">GCM10022244_32270</name>
</gene>
<feature type="region of interest" description="Disordered" evidence="1">
    <location>
        <begin position="115"/>
        <end position="134"/>
    </location>
</feature>
<accession>A0ABP7MD69</accession>
<dbReference type="EMBL" id="BAABAJ010000008">
    <property type="protein sequence ID" value="GAA3920658.1"/>
    <property type="molecule type" value="Genomic_DNA"/>
</dbReference>
<comment type="caution">
    <text evidence="3">The sequence shown here is derived from an EMBL/GenBank/DDBJ whole genome shotgun (WGS) entry which is preliminary data.</text>
</comment>
<evidence type="ECO:0000256" key="1">
    <source>
        <dbReference type="SAM" id="MobiDB-lite"/>
    </source>
</evidence>
<proteinExistence type="predicted"/>
<evidence type="ECO:0000313" key="3">
    <source>
        <dbReference type="EMBL" id="GAA3920658.1"/>
    </source>
</evidence>